<dbReference type="RefSeq" id="XP_007706230.1">
    <property type="nucleotide sequence ID" value="XM_007708040.1"/>
</dbReference>
<dbReference type="Proteomes" id="UP000016934">
    <property type="component" value="Unassembled WGS sequence"/>
</dbReference>
<reference evidence="2 4" key="1">
    <citation type="journal article" date="2012" name="PLoS Pathog.">
        <title>Diverse lifestyles and strategies of plant pathogenesis encoded in the genomes of eighteen Dothideomycetes fungi.</title>
        <authorList>
            <person name="Ohm R.A."/>
            <person name="Feau N."/>
            <person name="Henrissat B."/>
            <person name="Schoch C.L."/>
            <person name="Horwitz B.A."/>
            <person name="Barry K.W."/>
            <person name="Condon B.J."/>
            <person name="Copeland A.C."/>
            <person name="Dhillon B."/>
            <person name="Glaser F."/>
            <person name="Hesse C.N."/>
            <person name="Kosti I."/>
            <person name="LaButti K."/>
            <person name="Lindquist E.A."/>
            <person name="Lucas S."/>
            <person name="Salamov A.A."/>
            <person name="Bradshaw R.E."/>
            <person name="Ciuffetti L."/>
            <person name="Hamelin R.C."/>
            <person name="Kema G.H.J."/>
            <person name="Lawrence C."/>
            <person name="Scott J.A."/>
            <person name="Spatafora J.W."/>
            <person name="Turgeon B.G."/>
            <person name="de Wit P.J.G.M."/>
            <person name="Zhong S."/>
            <person name="Goodwin S.B."/>
            <person name="Grigoriev I.V."/>
        </authorList>
    </citation>
    <scope>NUCLEOTIDE SEQUENCE [LARGE SCALE GENOMIC DNA]</scope>
    <source>
        <strain evidence="2">ND90Pr</strain>
        <strain evidence="4">ND90Pr / ATCC 201652</strain>
    </source>
</reference>
<dbReference type="AlphaFoldDB" id="M2S6N9"/>
<evidence type="ECO:0000313" key="3">
    <source>
        <dbReference type="EMBL" id="EMD58068.1"/>
    </source>
</evidence>
<evidence type="ECO:0000313" key="2">
    <source>
        <dbReference type="EMBL" id="EMD58050.1"/>
    </source>
</evidence>
<protein>
    <recommendedName>
        <fullName evidence="5">Integrase catalytic domain-containing protein</fullName>
    </recommendedName>
</protein>
<name>M2S6N9_COCSN</name>
<organism evidence="2 4">
    <name type="scientific">Cochliobolus sativus (strain ND90Pr / ATCC 201652)</name>
    <name type="common">Common root rot and spot blotch fungus</name>
    <name type="synonym">Bipolaris sorokiniana</name>
    <dbReference type="NCBI Taxonomy" id="665912"/>
    <lineage>
        <taxon>Eukaryota</taxon>
        <taxon>Fungi</taxon>
        <taxon>Dikarya</taxon>
        <taxon>Ascomycota</taxon>
        <taxon>Pezizomycotina</taxon>
        <taxon>Dothideomycetes</taxon>
        <taxon>Pleosporomycetidae</taxon>
        <taxon>Pleosporales</taxon>
        <taxon>Pleosporineae</taxon>
        <taxon>Pleosporaceae</taxon>
        <taxon>Bipolaris</taxon>
    </lineage>
</organism>
<keyword evidence="4" id="KW-1185">Reference proteome</keyword>
<accession>M2S6N9</accession>
<dbReference type="EMBL" id="KB445762">
    <property type="protein sequence ID" value="EMD58068.1"/>
    <property type="molecule type" value="Genomic_DNA"/>
</dbReference>
<dbReference type="RefSeq" id="XP_007706248.1">
    <property type="nucleotide sequence ID" value="XM_007708058.1"/>
</dbReference>
<dbReference type="HOGENOM" id="CLU_187295_0_0_1"/>
<gene>
    <name evidence="3" type="ORF">COCSADRAFT_42127</name>
    <name evidence="2" type="ORF">COCSADRAFT_42134</name>
</gene>
<reference evidence="2" key="2">
    <citation type="submission" date="2012-05" db="EMBL/GenBank/DDBJ databases">
        <title>Comparative genome structure, secondary metabolite and effector coding capacity across Cochliobolus pathogens.</title>
        <authorList>
            <consortium name="US DOE Joint Genome Institute (JGI-PGF)"/>
            <person name="Condon B.J."/>
            <person name="Leng Y."/>
            <person name="Wu D."/>
            <person name="Bushley K.E."/>
            <person name="Ohm R.A."/>
            <person name="Otillar R."/>
            <person name="Martin J."/>
            <person name="Schackwitz W."/>
            <person name="Grimwood J."/>
            <person name="MohdZainudin N."/>
            <person name="Xue C."/>
            <person name="Wang R."/>
            <person name="Dhillon B."/>
            <person name="Tu Z.J."/>
            <person name="Steffenson B.J."/>
            <person name="Salamov A."/>
            <person name="Sun H."/>
            <person name="Lowry S."/>
            <person name="LaButti K."/>
            <person name="Han J."/>
            <person name="Copeland A."/>
            <person name="Lindquist E."/>
            <person name="Lucas S."/>
            <person name="Barry K."/>
            <person name="Schmutz J."/>
            <person name="Baker S."/>
            <person name="Grigoriev I.V."/>
            <person name="Zhong S."/>
            <person name="Turgeon B.G."/>
        </authorList>
    </citation>
    <scope>NUCLEOTIDE SEQUENCE</scope>
    <source>
        <strain evidence="2">ND90Pr</strain>
    </source>
</reference>
<dbReference type="OrthoDB" id="3689183at2759"/>
<evidence type="ECO:0008006" key="5">
    <source>
        <dbReference type="Google" id="ProtNLM"/>
    </source>
</evidence>
<dbReference type="KEGG" id="bsc:COCSADRAFT_42134"/>
<dbReference type="GeneID" id="19140172"/>
<evidence type="ECO:0000256" key="1">
    <source>
        <dbReference type="SAM" id="MobiDB-lite"/>
    </source>
</evidence>
<feature type="region of interest" description="Disordered" evidence="1">
    <location>
        <begin position="25"/>
        <end position="46"/>
    </location>
</feature>
<evidence type="ECO:0000313" key="4">
    <source>
        <dbReference type="Proteomes" id="UP000016934"/>
    </source>
</evidence>
<dbReference type="GeneID" id="19140175"/>
<dbReference type="InterPro" id="IPR036397">
    <property type="entry name" value="RNaseH_sf"/>
</dbReference>
<proteinExistence type="predicted"/>
<dbReference type="Gene3D" id="3.30.420.10">
    <property type="entry name" value="Ribonuclease H-like superfamily/Ribonuclease H"/>
    <property type="match status" value="1"/>
</dbReference>
<dbReference type="GO" id="GO:0003676">
    <property type="term" value="F:nucleic acid binding"/>
    <property type="evidence" value="ECO:0007669"/>
    <property type="project" value="InterPro"/>
</dbReference>
<feature type="non-terminal residue" evidence="2">
    <location>
        <position position="76"/>
    </location>
</feature>
<reference evidence="4" key="3">
    <citation type="journal article" date="2013" name="PLoS Genet.">
        <title>Comparative genome structure, secondary metabolite, and effector coding capacity across Cochliobolus pathogens.</title>
        <authorList>
            <person name="Condon B.J."/>
            <person name="Leng Y."/>
            <person name="Wu D."/>
            <person name="Bushley K.E."/>
            <person name="Ohm R.A."/>
            <person name="Otillar R."/>
            <person name="Martin J."/>
            <person name="Schackwitz W."/>
            <person name="Grimwood J."/>
            <person name="MohdZainudin N."/>
            <person name="Xue C."/>
            <person name="Wang R."/>
            <person name="Manning V.A."/>
            <person name="Dhillon B."/>
            <person name="Tu Z.J."/>
            <person name="Steffenson B.J."/>
            <person name="Salamov A."/>
            <person name="Sun H."/>
            <person name="Lowry S."/>
            <person name="LaButti K."/>
            <person name="Han J."/>
            <person name="Copeland A."/>
            <person name="Lindquist E."/>
            <person name="Barry K."/>
            <person name="Schmutz J."/>
            <person name="Baker S.E."/>
            <person name="Ciuffetti L.M."/>
            <person name="Grigoriev I.V."/>
            <person name="Zhong S."/>
            <person name="Turgeon B.G."/>
        </authorList>
    </citation>
    <scope>NUCLEOTIDE SEQUENCE [LARGE SCALE GENOMIC DNA]</scope>
    <source>
        <strain evidence="4">ND90Pr / ATCC 201652</strain>
    </source>
</reference>
<dbReference type="KEGG" id="bsc:COCSADRAFT_42127"/>
<sequence>MYANKLQDNWVELLPTAQLAYNSTKSATTKHSPHYANYGYEPTAHRDPKDIESIAVGADDKAKLMRELHEELSKNI</sequence>
<dbReference type="EMBL" id="KB445785">
    <property type="protein sequence ID" value="EMD58050.1"/>
    <property type="molecule type" value="Genomic_DNA"/>
</dbReference>